<dbReference type="InterPro" id="IPR000014">
    <property type="entry name" value="PAS"/>
</dbReference>
<dbReference type="InterPro" id="IPR009875">
    <property type="entry name" value="PilZ_domain"/>
</dbReference>
<dbReference type="SUPFAM" id="SSF141868">
    <property type="entry name" value="EAL domain-like"/>
    <property type="match status" value="1"/>
</dbReference>
<dbReference type="PROSITE" id="PS50883">
    <property type="entry name" value="EAL"/>
    <property type="match status" value="1"/>
</dbReference>
<dbReference type="InterPro" id="IPR035965">
    <property type="entry name" value="PAS-like_dom_sf"/>
</dbReference>
<evidence type="ECO:0000259" key="3">
    <source>
        <dbReference type="PROSITE" id="PS50887"/>
    </source>
</evidence>
<dbReference type="NCBIfam" id="TIGR00254">
    <property type="entry name" value="GGDEF"/>
    <property type="match status" value="1"/>
</dbReference>
<dbReference type="Gene3D" id="3.30.450.20">
    <property type="entry name" value="PAS domain"/>
    <property type="match status" value="2"/>
</dbReference>
<dbReference type="SMART" id="SM00091">
    <property type="entry name" value="PAS"/>
    <property type="match status" value="2"/>
</dbReference>
<proteinExistence type="predicted"/>
<evidence type="ECO:0000259" key="1">
    <source>
        <dbReference type="PROSITE" id="PS50112"/>
    </source>
</evidence>
<keyword evidence="5" id="KW-1185">Reference proteome</keyword>
<dbReference type="SMART" id="SM00052">
    <property type="entry name" value="EAL"/>
    <property type="match status" value="1"/>
</dbReference>
<feature type="domain" description="PAS" evidence="1">
    <location>
        <begin position="20"/>
        <end position="90"/>
    </location>
</feature>
<feature type="domain" description="GGDEF" evidence="3">
    <location>
        <begin position="296"/>
        <end position="429"/>
    </location>
</feature>
<dbReference type="InterPro" id="IPR035919">
    <property type="entry name" value="EAL_sf"/>
</dbReference>
<dbReference type="Proteomes" id="UP000823201">
    <property type="component" value="Unassembled WGS sequence"/>
</dbReference>
<dbReference type="NCBIfam" id="TIGR00229">
    <property type="entry name" value="sensory_box"/>
    <property type="match status" value="2"/>
</dbReference>
<dbReference type="InterPro" id="IPR043128">
    <property type="entry name" value="Rev_trsase/Diguanyl_cyclase"/>
</dbReference>
<dbReference type="Gene3D" id="3.20.20.450">
    <property type="entry name" value="EAL domain"/>
    <property type="match status" value="1"/>
</dbReference>
<dbReference type="Pfam" id="PF07238">
    <property type="entry name" value="PilZ"/>
    <property type="match status" value="1"/>
</dbReference>
<dbReference type="InterPro" id="IPR052155">
    <property type="entry name" value="Biofilm_reg_signaling"/>
</dbReference>
<dbReference type="PROSITE" id="PS50887">
    <property type="entry name" value="GGDEF"/>
    <property type="match status" value="1"/>
</dbReference>
<dbReference type="InterPro" id="IPR001633">
    <property type="entry name" value="EAL_dom"/>
</dbReference>
<dbReference type="CDD" id="cd01948">
    <property type="entry name" value="EAL"/>
    <property type="match status" value="1"/>
</dbReference>
<dbReference type="InterPro" id="IPR029787">
    <property type="entry name" value="Nucleotide_cyclase"/>
</dbReference>
<dbReference type="PANTHER" id="PTHR44757">
    <property type="entry name" value="DIGUANYLATE CYCLASE DGCP"/>
    <property type="match status" value="1"/>
</dbReference>
<organism evidence="4 5">
    <name type="scientific">Sporolactobacillus spathodeae</name>
    <dbReference type="NCBI Taxonomy" id="1465502"/>
    <lineage>
        <taxon>Bacteria</taxon>
        <taxon>Bacillati</taxon>
        <taxon>Bacillota</taxon>
        <taxon>Bacilli</taxon>
        <taxon>Bacillales</taxon>
        <taxon>Sporolactobacillaceae</taxon>
        <taxon>Sporolactobacillus</taxon>
    </lineage>
</organism>
<accession>A0ABS2QBQ9</accession>
<dbReference type="Gene3D" id="3.30.70.270">
    <property type="match status" value="1"/>
</dbReference>
<dbReference type="EMBL" id="JAFBEV010000016">
    <property type="protein sequence ID" value="MBM7658392.1"/>
    <property type="molecule type" value="Genomic_DNA"/>
</dbReference>
<comment type="caution">
    <text evidence="4">The sequence shown here is derived from an EMBL/GenBank/DDBJ whole genome shotgun (WGS) entry which is preliminary data.</text>
</comment>
<dbReference type="SUPFAM" id="SSF55785">
    <property type="entry name" value="PYP-like sensor domain (PAS domain)"/>
    <property type="match status" value="2"/>
</dbReference>
<dbReference type="Pfam" id="PF13426">
    <property type="entry name" value="PAS_9"/>
    <property type="match status" value="1"/>
</dbReference>
<dbReference type="PROSITE" id="PS50112">
    <property type="entry name" value="PAS"/>
    <property type="match status" value="1"/>
</dbReference>
<dbReference type="SMART" id="SM00267">
    <property type="entry name" value="GGDEF"/>
    <property type="match status" value="1"/>
</dbReference>
<dbReference type="Pfam" id="PF08448">
    <property type="entry name" value="PAS_4"/>
    <property type="match status" value="1"/>
</dbReference>
<dbReference type="PANTHER" id="PTHR44757:SF2">
    <property type="entry name" value="BIOFILM ARCHITECTURE MAINTENANCE PROTEIN MBAA"/>
    <property type="match status" value="1"/>
</dbReference>
<dbReference type="InterPro" id="IPR000160">
    <property type="entry name" value="GGDEF_dom"/>
</dbReference>
<dbReference type="CDD" id="cd01949">
    <property type="entry name" value="GGDEF"/>
    <property type="match status" value="1"/>
</dbReference>
<dbReference type="Pfam" id="PF00563">
    <property type="entry name" value="EAL"/>
    <property type="match status" value="1"/>
</dbReference>
<dbReference type="InterPro" id="IPR013656">
    <property type="entry name" value="PAS_4"/>
</dbReference>
<protein>
    <submittedName>
        <fullName evidence="4">Diguanylate cyclase (GGDEF)-like protein/PAS domain S-box-containing protein</fullName>
    </submittedName>
</protein>
<reference evidence="4 5" key="1">
    <citation type="submission" date="2021-01" db="EMBL/GenBank/DDBJ databases">
        <title>Genomic Encyclopedia of Type Strains, Phase IV (KMG-IV): sequencing the most valuable type-strain genomes for metagenomic binning, comparative biology and taxonomic classification.</title>
        <authorList>
            <person name="Goeker M."/>
        </authorList>
    </citation>
    <scope>NUCLEOTIDE SEQUENCE [LARGE SCALE GENOMIC DNA]</scope>
    <source>
        <strain evidence="4 5">DSM 100968</strain>
    </source>
</reference>
<name>A0ABS2QBQ9_9BACL</name>
<dbReference type="SUPFAM" id="SSF55073">
    <property type="entry name" value="Nucleotide cyclase"/>
    <property type="match status" value="1"/>
</dbReference>
<gene>
    <name evidence="4" type="ORF">JOC27_001845</name>
</gene>
<dbReference type="RefSeq" id="WP_205006958.1">
    <property type="nucleotide sequence ID" value="NZ_CBCRXA010000011.1"/>
</dbReference>
<dbReference type="Pfam" id="PF00990">
    <property type="entry name" value="GGDEF"/>
    <property type="match status" value="1"/>
</dbReference>
<sequence>MAGTRKDSADIRYNSNTLSPDLFYQSLFDHNPDIIFYMDVRGVIVKSNDRFSETLGYDTGEIVLSTVEKFLRSKNVPGYREALTKALSGDRQYLKTTFLHKDGRALKFHLTLIPAWSENQVIGIFSIAENITKNVLLKHALKDSELLFESLVNEAFLGIFIIQNGKMIYGNPKLYQLLGIKMNTAGLNLWDYVRQEDRDRIDILNHLEIGDKGVYLSFRIIKTNQTEIEVIAHVKKINYQHKETIVGSIQDITERKKAEEHTKYLAYHDQLTGLSNRRHFEEKLQQEVVIGQTLQRRFAVMFVNIDRFKYINDALGHPIGDKLLIQFSKKLRELFDASTILARISADSFLLLLPDIVNTEQVIEYAKKIHQLSDTPFFIEDYKFFITMCIGISIFPNDGEDAETLVKHADTALYKAKELGQNKYQVHTPTMDIESYKTFKLSSDLRSPLTLNQFEIYYQPKVCAATHQITGAEALIRWHHPKWGNVFPDEFIPLAEELGIMSQIDQWICQTVCNQNKAWQEAGLPAIPISINISAKRFLETEMITDITDLLVKNRLDPGYLEVEIVESTLLENNTAVIAVLDGLRKKGIKINLDDFGKGYSSLSYLMSFKGKINTLKIDKSFIDDLSHTADENSNFITKSIIELAQYLGMNVVAEGVETLEQLEILKSYKCNTVQGYLFSKPVPADAFAELLKKGKFDLPTPENTGTSTPRENRRKYFRIDLDSPLIGLITLIQFHGNNVQLGKNGILIENIGLGGLRFLSDLHFGIDRKMVLEIDTKILGEIVTFHGSVVWMKELKSAIFQYGFEFIINETERSVLAQLLNKLSILAKQKVIAPDCSFTTLSVHQFFSEKQQNPNNLLE</sequence>
<evidence type="ECO:0000313" key="4">
    <source>
        <dbReference type="EMBL" id="MBM7658392.1"/>
    </source>
</evidence>
<evidence type="ECO:0000259" key="2">
    <source>
        <dbReference type="PROSITE" id="PS50883"/>
    </source>
</evidence>
<feature type="domain" description="EAL" evidence="2">
    <location>
        <begin position="438"/>
        <end position="696"/>
    </location>
</feature>
<evidence type="ECO:0000313" key="5">
    <source>
        <dbReference type="Proteomes" id="UP000823201"/>
    </source>
</evidence>